<proteinExistence type="predicted"/>
<dbReference type="Gene3D" id="3.90.1300.10">
    <property type="entry name" value="Amidase signature (AS) domain"/>
    <property type="match status" value="1"/>
</dbReference>
<dbReference type="GO" id="GO:0016787">
    <property type="term" value="F:hydrolase activity"/>
    <property type="evidence" value="ECO:0007669"/>
    <property type="project" value="UniProtKB-KW"/>
</dbReference>
<accession>A0A934MFQ2</accession>
<keyword evidence="6" id="KW-1185">Reference proteome</keyword>
<dbReference type="AlphaFoldDB" id="A0A934MFQ2"/>
<dbReference type="EMBL" id="JAEKJA010000001">
    <property type="protein sequence ID" value="MBJ3774131.1"/>
    <property type="molecule type" value="Genomic_DNA"/>
</dbReference>
<feature type="region of interest" description="Disordered" evidence="3">
    <location>
        <begin position="145"/>
        <end position="165"/>
    </location>
</feature>
<dbReference type="PANTHER" id="PTHR11895:SF176">
    <property type="entry name" value="AMIDASE AMID-RELATED"/>
    <property type="match status" value="1"/>
</dbReference>
<organism evidence="5 6">
    <name type="scientific">Acuticoccus mangrovi</name>
    <dbReference type="NCBI Taxonomy" id="2796142"/>
    <lineage>
        <taxon>Bacteria</taxon>
        <taxon>Pseudomonadati</taxon>
        <taxon>Pseudomonadota</taxon>
        <taxon>Alphaproteobacteria</taxon>
        <taxon>Hyphomicrobiales</taxon>
        <taxon>Amorphaceae</taxon>
        <taxon>Acuticoccus</taxon>
    </lineage>
</organism>
<feature type="domain" description="Amidase" evidence="4">
    <location>
        <begin position="31"/>
        <end position="442"/>
    </location>
</feature>
<dbReference type="Pfam" id="PF01425">
    <property type="entry name" value="Amidase"/>
    <property type="match status" value="1"/>
</dbReference>
<keyword evidence="5" id="KW-0378">Hydrolase</keyword>
<evidence type="ECO:0000259" key="4">
    <source>
        <dbReference type="Pfam" id="PF01425"/>
    </source>
</evidence>
<evidence type="ECO:0000256" key="1">
    <source>
        <dbReference type="ARBA" id="ARBA00003871"/>
    </source>
</evidence>
<dbReference type="NCBIfam" id="NF004766">
    <property type="entry name" value="PRK06102.1"/>
    <property type="match status" value="1"/>
</dbReference>
<dbReference type="PROSITE" id="PS00571">
    <property type="entry name" value="AMIDASES"/>
    <property type="match status" value="1"/>
</dbReference>
<evidence type="ECO:0000313" key="6">
    <source>
        <dbReference type="Proteomes" id="UP000609531"/>
    </source>
</evidence>
<dbReference type="NCBIfam" id="NF005460">
    <property type="entry name" value="PRK07056.1"/>
    <property type="match status" value="1"/>
</dbReference>
<dbReference type="InterPro" id="IPR036928">
    <property type="entry name" value="AS_sf"/>
</dbReference>
<evidence type="ECO:0000256" key="3">
    <source>
        <dbReference type="SAM" id="MobiDB-lite"/>
    </source>
</evidence>
<gene>
    <name evidence="5" type="ORF">JCR33_00415</name>
</gene>
<evidence type="ECO:0000256" key="2">
    <source>
        <dbReference type="ARBA" id="ARBA00021874"/>
    </source>
</evidence>
<dbReference type="InterPro" id="IPR023631">
    <property type="entry name" value="Amidase_dom"/>
</dbReference>
<reference evidence="5" key="1">
    <citation type="submission" date="2020-12" db="EMBL/GenBank/DDBJ databases">
        <title>Bacterial taxonomy.</title>
        <authorList>
            <person name="Pan X."/>
        </authorList>
    </citation>
    <scope>NUCLEOTIDE SEQUENCE</scope>
    <source>
        <strain evidence="5">B2012</strain>
    </source>
</reference>
<comment type="caution">
    <text evidence="5">The sequence shown here is derived from an EMBL/GenBank/DDBJ whole genome shotgun (WGS) entry which is preliminary data.</text>
</comment>
<dbReference type="PANTHER" id="PTHR11895">
    <property type="entry name" value="TRANSAMIDASE"/>
    <property type="match status" value="1"/>
</dbReference>
<dbReference type="RefSeq" id="WP_198880032.1">
    <property type="nucleotide sequence ID" value="NZ_JAEKJA010000001.1"/>
</dbReference>
<dbReference type="InterPro" id="IPR020556">
    <property type="entry name" value="Amidase_CS"/>
</dbReference>
<comment type="function">
    <text evidence="1">Hydrolyzes indole-3-acetamide (IAM) into indole-3-acetic acid (IAA).</text>
</comment>
<dbReference type="SUPFAM" id="SSF75304">
    <property type="entry name" value="Amidase signature (AS) enzymes"/>
    <property type="match status" value="1"/>
</dbReference>
<sequence length="456" mass="46924">MTELSPERAADLAAAPLARAYLAGDADPVAVTEVFLERIAAAEGSAVYLAVTADRARREAAAAKARYAAGTPASPIDGVPVAWKDLFDIKGVVTTGGSAVFRHAAPAEADAPAVARLTAAGAVALGKVNLTEFAYSGLGLNPHYGTPVNPHDPETPRAPGGSSSGSAVAVATGLATVAIGSDTGGSIRVPAAFNGIVGLKVSEGRVPTEGVIPLSPSLDTVGPLARTVEDCVLVDAALRGAMPTARRGDVKGMELVVCESVMLDGCEDAVVAAFDGALTRLERAGAKITRRTIPEVEEVARLTAECGTIVSVEAYDYHRERIEGPEVEEMDGRVVARILRGKAMTGLEHLTLTRARAALPGAIAKRLDGAFMVCPSVAHVAPEIAPLDADWELFNAVNMKTLRNTSIGNFLNMPGVSLPAATTSPMPVGFLLAGPGGSDEQVMSAALAVERILRGD</sequence>
<dbReference type="InterPro" id="IPR000120">
    <property type="entry name" value="Amidase"/>
</dbReference>
<name>A0A934MFQ2_9HYPH</name>
<evidence type="ECO:0000313" key="5">
    <source>
        <dbReference type="EMBL" id="MBJ3774131.1"/>
    </source>
</evidence>
<protein>
    <recommendedName>
        <fullName evidence="2">Indoleacetamide hydrolase</fullName>
    </recommendedName>
</protein>
<dbReference type="Proteomes" id="UP000609531">
    <property type="component" value="Unassembled WGS sequence"/>
</dbReference>